<keyword evidence="3" id="KW-1185">Reference proteome</keyword>
<accession>A0ABN9MH85</accession>
<protein>
    <submittedName>
        <fullName evidence="2">Uncharacterized protein</fullName>
    </submittedName>
</protein>
<dbReference type="PANTHER" id="PTHR31139:SF4">
    <property type="entry name" value="ECTOPIC P GRANULES PROTEIN 5 HOMOLOG"/>
    <property type="match status" value="1"/>
</dbReference>
<organism evidence="2 3">
    <name type="scientific">Ranitomeya imitator</name>
    <name type="common">mimic poison frog</name>
    <dbReference type="NCBI Taxonomy" id="111125"/>
    <lineage>
        <taxon>Eukaryota</taxon>
        <taxon>Metazoa</taxon>
        <taxon>Chordata</taxon>
        <taxon>Craniata</taxon>
        <taxon>Vertebrata</taxon>
        <taxon>Euteleostomi</taxon>
        <taxon>Amphibia</taxon>
        <taxon>Batrachia</taxon>
        <taxon>Anura</taxon>
        <taxon>Neobatrachia</taxon>
        <taxon>Hyloidea</taxon>
        <taxon>Dendrobatidae</taxon>
        <taxon>Dendrobatinae</taxon>
        <taxon>Ranitomeya</taxon>
    </lineage>
</organism>
<feature type="chain" id="PRO_5046928456" evidence="1">
    <location>
        <begin position="16"/>
        <end position="534"/>
    </location>
</feature>
<evidence type="ECO:0000313" key="2">
    <source>
        <dbReference type="EMBL" id="CAJ0965070.1"/>
    </source>
</evidence>
<gene>
    <name evidence="2" type="ORF">RIMI_LOCUS19939871</name>
</gene>
<evidence type="ECO:0000256" key="1">
    <source>
        <dbReference type="SAM" id="SignalP"/>
    </source>
</evidence>
<dbReference type="EMBL" id="CAUEEQ010065218">
    <property type="protein sequence ID" value="CAJ0965070.1"/>
    <property type="molecule type" value="Genomic_DNA"/>
</dbReference>
<name>A0ABN9MH85_9NEOB</name>
<dbReference type="InterPro" id="IPR051436">
    <property type="entry name" value="Autophagy-related_EPG5"/>
</dbReference>
<feature type="signal peptide" evidence="1">
    <location>
        <begin position="1"/>
        <end position="15"/>
    </location>
</feature>
<comment type="caution">
    <text evidence="2">The sequence shown here is derived from an EMBL/GenBank/DDBJ whole genome shotgun (WGS) entry which is preliminary data.</text>
</comment>
<proteinExistence type="predicted"/>
<keyword evidence="1" id="KW-0732">Signal</keyword>
<evidence type="ECO:0000313" key="3">
    <source>
        <dbReference type="Proteomes" id="UP001176940"/>
    </source>
</evidence>
<dbReference type="PANTHER" id="PTHR31139">
    <property type="entry name" value="ECTOPIC P GRANULES PROTEIN 5 HOMOLOG"/>
    <property type="match status" value="1"/>
</dbReference>
<dbReference type="Proteomes" id="UP001176940">
    <property type="component" value="Unassembled WGS sequence"/>
</dbReference>
<sequence length="534" mass="60284">MLVCLLYMLVFLTKEEQLIEEPDVTPKCRIYIQQMVQFMGSLEQNGKISVSALEQEMSKLLDDIVIFSPPDLEVQKRHMALSSLFMELLMVMNNASVTTAESLRGALLKWIDSKVQGMMVMMPLLTAACQSLASIKHMAEATEACILAYFRDETLHNQNPGWGPILASLQVPELTTEEFLQECLTLGSYLTLHVYVLQCLNQEQTLANELRILVKISKWIEQAQPSSVNEEPKLFLWIHKILQLSLIQVEQNDIEVTEHVLRTLVSVQARLCLLSEERMSTDLEVQKRHMALSSLFMELLMVMNNASVTTAESLRGALLKWIDSKVQGMMVMPLLTAACQSLASIKHMAEATEACILAYFRDETLHNQNPGWGPILASLQVPELTTEEFLQECLTLGSYLTLHVYVLQCLNQEQTLANELRILVKISKWIEQAQPRFRIIARSLAAFVLAQIPAENKVRLKAGTGPHLSPKAQQALNTVESLSSGKQYAEYQEQISQAVQFIQYPGHCLQDGNTLLALLINSLYPEVHYLNIIR</sequence>
<reference evidence="2" key="1">
    <citation type="submission" date="2023-07" db="EMBL/GenBank/DDBJ databases">
        <authorList>
            <person name="Stuckert A."/>
        </authorList>
    </citation>
    <scope>NUCLEOTIDE SEQUENCE</scope>
</reference>